<keyword evidence="2" id="KW-0732">Signal</keyword>
<reference evidence="3 4" key="1">
    <citation type="submission" date="2014-06" db="EMBL/GenBank/DDBJ databases">
        <authorList>
            <person name="Swart Estienne"/>
        </authorList>
    </citation>
    <scope>NUCLEOTIDE SEQUENCE [LARGE SCALE GENOMIC DNA]</scope>
    <source>
        <strain evidence="3 4">130c</strain>
    </source>
</reference>
<dbReference type="Gene3D" id="2.60.120.380">
    <property type="match status" value="1"/>
</dbReference>
<protein>
    <recommendedName>
        <fullName evidence="5">Transmembrane protein</fullName>
    </recommendedName>
</protein>
<evidence type="ECO:0008006" key="5">
    <source>
        <dbReference type="Google" id="ProtNLM"/>
    </source>
</evidence>
<accession>A0A077ZNV7</accession>
<feature type="signal peptide" evidence="2">
    <location>
        <begin position="1"/>
        <end position="22"/>
    </location>
</feature>
<gene>
    <name evidence="3" type="primary">Contig17808.g18937</name>
    <name evidence="3" type="ORF">STYLEM_93</name>
</gene>
<keyword evidence="1" id="KW-1133">Transmembrane helix</keyword>
<keyword evidence="1" id="KW-0812">Transmembrane</keyword>
<dbReference type="EMBL" id="CCKQ01000090">
    <property type="protein sequence ID" value="CDW71154.1"/>
    <property type="molecule type" value="Genomic_DNA"/>
</dbReference>
<dbReference type="OrthoDB" id="300119at2759"/>
<dbReference type="InParanoid" id="A0A077ZNV7"/>
<dbReference type="OMA" id="CYEDECK"/>
<name>A0A077ZNV7_STYLE</name>
<evidence type="ECO:0000313" key="4">
    <source>
        <dbReference type="Proteomes" id="UP000039865"/>
    </source>
</evidence>
<feature type="chain" id="PRO_5001728816" description="Transmembrane protein" evidence="2">
    <location>
        <begin position="23"/>
        <end position="1815"/>
    </location>
</feature>
<evidence type="ECO:0000313" key="3">
    <source>
        <dbReference type="EMBL" id="CDW71154.1"/>
    </source>
</evidence>
<organism evidence="3 4">
    <name type="scientific">Stylonychia lemnae</name>
    <name type="common">Ciliate</name>
    <dbReference type="NCBI Taxonomy" id="5949"/>
    <lineage>
        <taxon>Eukaryota</taxon>
        <taxon>Sar</taxon>
        <taxon>Alveolata</taxon>
        <taxon>Ciliophora</taxon>
        <taxon>Intramacronucleata</taxon>
        <taxon>Spirotrichea</taxon>
        <taxon>Stichotrichia</taxon>
        <taxon>Sporadotrichida</taxon>
        <taxon>Oxytrichidae</taxon>
        <taxon>Stylonychinae</taxon>
        <taxon>Stylonychia</taxon>
    </lineage>
</organism>
<keyword evidence="1" id="KW-0472">Membrane</keyword>
<evidence type="ECO:0000256" key="2">
    <source>
        <dbReference type="SAM" id="SignalP"/>
    </source>
</evidence>
<sequence>MLGSKLKLTFLLLLAFIFFVKAQEVIDFQLGYFIEKLDLEPGKKNFYKLIVNDNYRPGLDIIIKAIPLIDESDPDIYISKTVKNPSPENGSDIKCASFGRDTCTIHHSLINEGDFFYFSIGCPYSKCSIQMLLLTSDEFKLDDGAVHQTLMTENEAKIFKFYIPNDIQDQGHITVKASSISGFAHDFSLSVSTDVDKDHELPSSSLGNKKSISAWKKGQVIRLNKENFPKNQWCKGCELKILLDVRDAGYYHIIVQTSDAVPKVHNNDQIDDIVGFDQIQCYQYYIKSEQADFQITLTTYTGRVELRFNPGTLPTKWDDFLGKPDEDQEIIVDIRPWQRSRRYQQAKGLYFFCVRGEITSTYTIKAKEFDQDWTNSIIEDGYSEMFGSFPNSLHTHLYRVPRLEYAGEDIKIEFDLMVKRGPEPTMAVAFCAINSTTECKKQATVESINNPSSNFKKAQSNGQILKLVIDHDEDQCQKLFNGTNCYYVVAVHNQNDHWVRYKLQASHNQNNHILLQERTPKLDSVEMGNYKYYKFTILEQENLGISNVTFEINPLHGDSDLLASRNITFPNKDNALKRSSRVGSLVDHVTFSKGLDGENLAGTYYIGIYGYTYTTYSIHVIVNRTGHDEESSAYSQSILLYQGIPITKTLHSSSSRTYSYFTVSIDDQEDHSILIQVQELDPKIRTLVKYGAVPAYNDYDFKLDGTGQIEIFSYDEKYHRNGSYFITSMPHPNLLDLLFDNTFSFSIMWRLEDAIPHLNSQGLQQVVTKPLQYSYLKHYILDNTQDVRLYLITKGHQDIFVSGHPSKQYPSSEEHDFTTRFQRGENFGRGKALIVPMNLLKEINPSCKDLGYAEDSPCAIYISIYCSDLNGCNAQIELEYDTKQAKRLYSGQQKHTLMSNDSYSTYYIPVKKQNITDVFGVLQPLVGDVYMTSRVQRMSDQNLILFKDYVGKHRLNSQIIHVTPEQIQQCFNAPNANPDVDSQDDECQVFFYILPTADNTEQNIIFNFGVHKSIIEVHDRQPIIGKVEIAQYKYFLYQETCENCSMIISLSSHSSEAVKLIVKKGTSQPSLGDHDISSLESGSLLTVNLQDPFFKKNNIKSMEGSYVIGIFGLYNTTFQLSVTSEYEPVVTITDRAPLSHSQEMNQTIYFQYYQWKQHDVEITLNVNQGFADLFVSTYNPKYQDFIARMPFDKINSEWTLENINPANSFTGKDILVLQGDNNYCFDCYYLIGVHTRYSSAAYSLEVKSIDAEKEYTNLLRVGDNKIVKIDGKKQQKIYQFLLESQDPASLTFNIISGDAKFYLGFTEDAFSAFYTQNTAQSIDVKLVSPNFEIYPEKNYYLIIESKEVNTELQITLTQEFSVINLYDGTPTNVFFRDSNDTMKSLKYMIPKGNTTIIITAKSKTPQFYPSFYYTLQSSDKVTWFGGRNKMEQVMWDKDQYILQTTIDFENLQSTHILGMIFLYHMDDLNGTVQKTSNLSGTITVTLSQSMQIKLAEGEEYFGQLKSNIYEFLSFALYPPQKLVTTQITFSNCLGSSKVALVTVNKTQMEVNKRDNNYSVPMTTFENVEFEKVNGVQIAHLKNVPGNSYLIVTPHTIENFNESMKSKIGAEFTIKVDYIDSFRKVIKDEYIPFNGGHINFQPQATKRGDIQFSWNSLYLLTAAQESKQLNGIRYKLVYTKNPDVNLDQVCAIQRRSDVNSIILNGLDLYQATATVEPNTEFSFNVIAIVENKQLAIPYKPITINMPAREAHGGRMLLTVVGCIFMIFLFIALYFFLKNRQLQAKLRFELRDVNGGDLGTQTYRRVNEEKFSAVDNE</sequence>
<evidence type="ECO:0000256" key="1">
    <source>
        <dbReference type="SAM" id="Phobius"/>
    </source>
</evidence>
<dbReference type="Proteomes" id="UP000039865">
    <property type="component" value="Unassembled WGS sequence"/>
</dbReference>
<feature type="transmembrane region" description="Helical" evidence="1">
    <location>
        <begin position="1754"/>
        <end position="1775"/>
    </location>
</feature>
<keyword evidence="4" id="KW-1185">Reference proteome</keyword>
<proteinExistence type="predicted"/>